<dbReference type="Gene3D" id="1.20.1530.20">
    <property type="match status" value="1"/>
</dbReference>
<name>A0ABW1XLS7_9ALTE</name>
<organism evidence="9 10">
    <name type="scientific">Pseudobowmanella zhangzhouensis</name>
    <dbReference type="NCBI Taxonomy" id="1537679"/>
    <lineage>
        <taxon>Bacteria</taxon>
        <taxon>Pseudomonadati</taxon>
        <taxon>Pseudomonadota</taxon>
        <taxon>Gammaproteobacteria</taxon>
        <taxon>Alteromonadales</taxon>
        <taxon>Alteromonadaceae</taxon>
    </lineage>
</organism>
<evidence type="ECO:0000256" key="6">
    <source>
        <dbReference type="ARBA" id="ARBA00023136"/>
    </source>
</evidence>
<evidence type="ECO:0000313" key="10">
    <source>
        <dbReference type="Proteomes" id="UP001596364"/>
    </source>
</evidence>
<keyword evidence="4 7" id="KW-1133">Transmembrane helix</keyword>
<keyword evidence="2" id="KW-0813">Transport</keyword>
<feature type="transmembrane region" description="Helical" evidence="7">
    <location>
        <begin position="188"/>
        <end position="211"/>
    </location>
</feature>
<keyword evidence="5" id="KW-0406">Ion transport</keyword>
<feature type="transmembrane region" description="Helical" evidence="7">
    <location>
        <begin position="33"/>
        <end position="51"/>
    </location>
</feature>
<feature type="transmembrane region" description="Helical" evidence="7">
    <location>
        <begin position="273"/>
        <end position="306"/>
    </location>
</feature>
<feature type="domain" description="Cation/H+ exchanger transmembrane" evidence="8">
    <location>
        <begin position="17"/>
        <end position="368"/>
    </location>
</feature>
<dbReference type="PANTHER" id="PTHR43021">
    <property type="entry name" value="NA(+)/H(+) ANTIPORTER-RELATED"/>
    <property type="match status" value="1"/>
</dbReference>
<dbReference type="Proteomes" id="UP001596364">
    <property type="component" value="Unassembled WGS sequence"/>
</dbReference>
<evidence type="ECO:0000256" key="1">
    <source>
        <dbReference type="ARBA" id="ARBA00004141"/>
    </source>
</evidence>
<feature type="transmembrane region" description="Helical" evidence="7">
    <location>
        <begin position="150"/>
        <end position="176"/>
    </location>
</feature>
<proteinExistence type="predicted"/>
<dbReference type="EMBL" id="JBHSUS010000001">
    <property type="protein sequence ID" value="MFC6440215.1"/>
    <property type="molecule type" value="Genomic_DNA"/>
</dbReference>
<accession>A0ABW1XLS7</accession>
<feature type="transmembrane region" description="Helical" evidence="7">
    <location>
        <begin position="86"/>
        <end position="112"/>
    </location>
</feature>
<feature type="transmembrane region" description="Helical" evidence="7">
    <location>
        <begin position="57"/>
        <end position="74"/>
    </location>
</feature>
<evidence type="ECO:0000256" key="2">
    <source>
        <dbReference type="ARBA" id="ARBA00022449"/>
    </source>
</evidence>
<comment type="subcellular location">
    <subcellularLocation>
        <location evidence="1">Membrane</location>
        <topology evidence="1">Multi-pass membrane protein</topology>
    </subcellularLocation>
</comment>
<keyword evidence="6 7" id="KW-0472">Membrane</keyword>
<feature type="transmembrane region" description="Helical" evidence="7">
    <location>
        <begin position="327"/>
        <end position="350"/>
    </location>
</feature>
<feature type="transmembrane region" description="Helical" evidence="7">
    <location>
        <begin position="118"/>
        <end position="138"/>
    </location>
</feature>
<reference evidence="10" key="1">
    <citation type="journal article" date="2019" name="Int. J. Syst. Evol. Microbiol.">
        <title>The Global Catalogue of Microorganisms (GCM) 10K type strain sequencing project: providing services to taxonomists for standard genome sequencing and annotation.</title>
        <authorList>
            <consortium name="The Broad Institute Genomics Platform"/>
            <consortium name="The Broad Institute Genome Sequencing Center for Infectious Disease"/>
            <person name="Wu L."/>
            <person name="Ma J."/>
        </authorList>
    </citation>
    <scope>NUCLEOTIDE SEQUENCE [LARGE SCALE GENOMIC DNA]</scope>
    <source>
        <strain evidence="10">CGMCC 1.16031</strain>
    </source>
</reference>
<keyword evidence="10" id="KW-1185">Reference proteome</keyword>
<sequence length="384" mass="41745">MDKQAGWLMLIGGFFLITLLISPLARRFNIPRASLFILSGMLVGQLAGDSLNGHTTLWFDSISSVTLLIVGYLLGTKLTLDYLQQYARSVTLITLSVTLGTFFIVTLGLYWLGLPFSMAAIFAVLAAATDPAATYDVIRQTGIDNRFTRLLQGIVALDDAAGLILFSLVMAGLSLMGQNDTGSPLLTLLWELGGAVTLGAVMGLVLVYLLGMKDDRDNVFVESLGLIFLCGGLAFYLHVSFLMSAMVMGMVVVNRARESQEHLHDIEFVEQPLLVLFFILAGASATLDQVWLVVDILLAYVLLRIASRVIAAWIAPNTELSHVQRSWLGLSLLPQAGVALGMALLASQYFPEHQDVLITVTVAATILFELIGPLFTYQGIKRSQ</sequence>
<evidence type="ECO:0000256" key="4">
    <source>
        <dbReference type="ARBA" id="ARBA00022989"/>
    </source>
</evidence>
<dbReference type="Pfam" id="PF00999">
    <property type="entry name" value="Na_H_Exchanger"/>
    <property type="match status" value="1"/>
</dbReference>
<dbReference type="PANTHER" id="PTHR43021:SF2">
    <property type="entry name" value="CATION_H+ EXCHANGER DOMAIN-CONTAINING PROTEIN"/>
    <property type="match status" value="1"/>
</dbReference>
<dbReference type="InterPro" id="IPR038770">
    <property type="entry name" value="Na+/solute_symporter_sf"/>
</dbReference>
<evidence type="ECO:0000259" key="8">
    <source>
        <dbReference type="Pfam" id="PF00999"/>
    </source>
</evidence>
<evidence type="ECO:0000256" key="5">
    <source>
        <dbReference type="ARBA" id="ARBA00023065"/>
    </source>
</evidence>
<evidence type="ECO:0000256" key="3">
    <source>
        <dbReference type="ARBA" id="ARBA00022692"/>
    </source>
</evidence>
<comment type="caution">
    <text evidence="9">The sequence shown here is derived from an EMBL/GenBank/DDBJ whole genome shotgun (WGS) entry which is preliminary data.</text>
</comment>
<keyword evidence="2" id="KW-0050">Antiport</keyword>
<keyword evidence="3 7" id="KW-0812">Transmembrane</keyword>
<evidence type="ECO:0000256" key="7">
    <source>
        <dbReference type="SAM" id="Phobius"/>
    </source>
</evidence>
<evidence type="ECO:0000313" key="9">
    <source>
        <dbReference type="EMBL" id="MFC6440215.1"/>
    </source>
</evidence>
<dbReference type="RefSeq" id="WP_377148621.1">
    <property type="nucleotide sequence ID" value="NZ_JBHSUS010000001.1"/>
</dbReference>
<feature type="transmembrane region" description="Helical" evidence="7">
    <location>
        <begin position="223"/>
        <end position="253"/>
    </location>
</feature>
<gene>
    <name evidence="9" type="ORF">ACFP85_08655</name>
</gene>
<feature type="transmembrane region" description="Helical" evidence="7">
    <location>
        <begin position="6"/>
        <end position="26"/>
    </location>
</feature>
<feature type="transmembrane region" description="Helical" evidence="7">
    <location>
        <begin position="356"/>
        <end position="377"/>
    </location>
</feature>
<dbReference type="InterPro" id="IPR006153">
    <property type="entry name" value="Cation/H_exchanger_TM"/>
</dbReference>
<protein>
    <submittedName>
        <fullName evidence="9">Cation:proton antiporter</fullName>
    </submittedName>
</protein>